<evidence type="ECO:0000259" key="5">
    <source>
        <dbReference type="PROSITE" id="PS01124"/>
    </source>
</evidence>
<dbReference type="Pfam" id="PF12833">
    <property type="entry name" value="HTH_18"/>
    <property type="match status" value="1"/>
</dbReference>
<dbReference type="InterPro" id="IPR020449">
    <property type="entry name" value="Tscrpt_reg_AraC-type_HTH"/>
</dbReference>
<organism evidence="6 7">
    <name type="scientific">Microlunatus panaciterrae</name>
    <dbReference type="NCBI Taxonomy" id="400768"/>
    <lineage>
        <taxon>Bacteria</taxon>
        <taxon>Bacillati</taxon>
        <taxon>Actinomycetota</taxon>
        <taxon>Actinomycetes</taxon>
        <taxon>Propionibacteriales</taxon>
        <taxon>Propionibacteriaceae</taxon>
        <taxon>Microlunatus</taxon>
    </lineage>
</organism>
<evidence type="ECO:0000256" key="2">
    <source>
        <dbReference type="ARBA" id="ARBA00023125"/>
    </source>
</evidence>
<name>A0ABS2RFY5_9ACTN</name>
<dbReference type="Gene3D" id="2.60.120.280">
    <property type="entry name" value="Regulatory protein AraC"/>
    <property type="match status" value="1"/>
</dbReference>
<dbReference type="SUPFAM" id="SSF51215">
    <property type="entry name" value="Regulatory protein AraC"/>
    <property type="match status" value="1"/>
</dbReference>
<evidence type="ECO:0000256" key="1">
    <source>
        <dbReference type="ARBA" id="ARBA00023015"/>
    </source>
</evidence>
<dbReference type="PROSITE" id="PS01124">
    <property type="entry name" value="HTH_ARAC_FAMILY_2"/>
    <property type="match status" value="1"/>
</dbReference>
<dbReference type="SUPFAM" id="SSF46689">
    <property type="entry name" value="Homeodomain-like"/>
    <property type="match status" value="2"/>
</dbReference>
<evidence type="ECO:0000313" key="6">
    <source>
        <dbReference type="EMBL" id="MBM7797906.1"/>
    </source>
</evidence>
<dbReference type="InterPro" id="IPR018062">
    <property type="entry name" value="HTH_AraC-typ_CS"/>
</dbReference>
<dbReference type="InterPro" id="IPR037923">
    <property type="entry name" value="HTH-like"/>
</dbReference>
<dbReference type="Pfam" id="PF02311">
    <property type="entry name" value="AraC_binding"/>
    <property type="match status" value="1"/>
</dbReference>
<sequence>MLTPHGFPGQRLRVLPRPLVARALATGLTGRLLVTDAGHFPRAVSHGRNRTQGAPETVVIICVGGLGWCEIGGRTVAVPSGSALVIPPGVPHLYRADTARPWTIWWLHAAGSDLPVMLEAIVPDQADPVVEIGDLFRATAAAEQVVECMERDETMPNLLEAAGAAWALLAQLAADRITGGRRRREPIRDAQHHLRQNLAAPVRVPELARLAGLSTSHFSALFRAATGGGVVEYVKSLRMARARELLVTSSRTVGEIAEVVGYADAFYFSRQFRAINGCSPSDYRRQKQCEDVQPS</sequence>
<accession>A0ABS2RFY5</accession>
<dbReference type="EMBL" id="JAFBCF010000001">
    <property type="protein sequence ID" value="MBM7797906.1"/>
    <property type="molecule type" value="Genomic_DNA"/>
</dbReference>
<proteinExistence type="predicted"/>
<dbReference type="PANTHER" id="PTHR46796">
    <property type="entry name" value="HTH-TYPE TRANSCRIPTIONAL ACTIVATOR RHAS-RELATED"/>
    <property type="match status" value="1"/>
</dbReference>
<keyword evidence="4" id="KW-0804">Transcription</keyword>
<dbReference type="PANTHER" id="PTHR46796:SF7">
    <property type="entry name" value="ARAC FAMILY TRANSCRIPTIONAL REGULATOR"/>
    <property type="match status" value="1"/>
</dbReference>
<evidence type="ECO:0000256" key="3">
    <source>
        <dbReference type="ARBA" id="ARBA00023159"/>
    </source>
</evidence>
<dbReference type="InterPro" id="IPR003313">
    <property type="entry name" value="AraC-bd"/>
</dbReference>
<evidence type="ECO:0000313" key="7">
    <source>
        <dbReference type="Proteomes" id="UP000704762"/>
    </source>
</evidence>
<dbReference type="InterPro" id="IPR009057">
    <property type="entry name" value="Homeodomain-like_sf"/>
</dbReference>
<gene>
    <name evidence="6" type="ORF">JOE57_000827</name>
</gene>
<dbReference type="RefSeq" id="WP_204916532.1">
    <property type="nucleotide sequence ID" value="NZ_BAAAQP010000011.1"/>
</dbReference>
<dbReference type="InterPro" id="IPR018060">
    <property type="entry name" value="HTH_AraC"/>
</dbReference>
<comment type="caution">
    <text evidence="6">The sequence shown here is derived from an EMBL/GenBank/DDBJ whole genome shotgun (WGS) entry which is preliminary data.</text>
</comment>
<keyword evidence="7" id="KW-1185">Reference proteome</keyword>
<dbReference type="SMART" id="SM00342">
    <property type="entry name" value="HTH_ARAC"/>
    <property type="match status" value="1"/>
</dbReference>
<keyword evidence="1" id="KW-0805">Transcription regulation</keyword>
<dbReference type="InterPro" id="IPR050204">
    <property type="entry name" value="AraC_XylS_family_regulators"/>
</dbReference>
<keyword evidence="3" id="KW-0010">Activator</keyword>
<dbReference type="Gene3D" id="1.10.10.60">
    <property type="entry name" value="Homeodomain-like"/>
    <property type="match status" value="2"/>
</dbReference>
<dbReference type="PROSITE" id="PS00041">
    <property type="entry name" value="HTH_ARAC_FAMILY_1"/>
    <property type="match status" value="1"/>
</dbReference>
<feature type="domain" description="HTH araC/xylS-type" evidence="5">
    <location>
        <begin position="188"/>
        <end position="286"/>
    </location>
</feature>
<keyword evidence="2" id="KW-0238">DNA-binding</keyword>
<dbReference type="CDD" id="cd06986">
    <property type="entry name" value="cupin_MmsR-like_N"/>
    <property type="match status" value="1"/>
</dbReference>
<reference evidence="6 7" key="1">
    <citation type="submission" date="2021-01" db="EMBL/GenBank/DDBJ databases">
        <title>Sequencing the genomes of 1000 actinobacteria strains.</title>
        <authorList>
            <person name="Klenk H.-P."/>
        </authorList>
    </citation>
    <scope>NUCLEOTIDE SEQUENCE [LARGE SCALE GENOMIC DNA]</scope>
    <source>
        <strain evidence="6 7">DSM 18662</strain>
    </source>
</reference>
<dbReference type="PRINTS" id="PR00032">
    <property type="entry name" value="HTHARAC"/>
</dbReference>
<dbReference type="Proteomes" id="UP000704762">
    <property type="component" value="Unassembled WGS sequence"/>
</dbReference>
<protein>
    <submittedName>
        <fullName evidence="6">AraC-like DNA-binding protein</fullName>
    </submittedName>
</protein>
<evidence type="ECO:0000256" key="4">
    <source>
        <dbReference type="ARBA" id="ARBA00023163"/>
    </source>
</evidence>